<comment type="caution">
    <text evidence="1">The sequence shown here is derived from an EMBL/GenBank/DDBJ whole genome shotgun (WGS) entry which is preliminary data.</text>
</comment>
<dbReference type="RefSeq" id="WP_134362731.1">
    <property type="nucleotide sequence ID" value="NZ_SOGJ01000012.1"/>
</dbReference>
<reference evidence="1 2" key="1">
    <citation type="submission" date="2019-03" db="EMBL/GenBank/DDBJ databases">
        <title>Genomics of glacier-inhabiting Cryobacterium strains.</title>
        <authorList>
            <person name="Liu Q."/>
            <person name="Xin Y.-H."/>
        </authorList>
    </citation>
    <scope>NUCLEOTIDE SEQUENCE [LARGE SCALE GENOMIC DNA]</scope>
    <source>
        <strain evidence="1 2">TMT4-23</strain>
    </source>
</reference>
<evidence type="ECO:0000313" key="1">
    <source>
        <dbReference type="EMBL" id="TFC99826.1"/>
    </source>
</evidence>
<name>A0ABY2J808_9MICO</name>
<keyword evidence="2" id="KW-1185">Reference proteome</keyword>
<dbReference type="Proteomes" id="UP000298355">
    <property type="component" value="Unassembled WGS sequence"/>
</dbReference>
<sequence length="272" mass="28682">MTNTPAEFIAYCLAHPQDRDGSTWDQKCVALVFRAGGFTDSRNSAYRAALATEAAGHKLDTTTPLDRLPAGWFVYFDKAGPDNGHIGMTTGNGQFGSANWRAKGWGTALGQMSIQFYIDSGARYMGASPYFINTTLDLSGLASLDLTPVIEKRRPMSALIRNYDGSIGLVTEDGELIPLASMTEVDSLRATGIVGDFVQMPDGLIWNTLTAITGRKLVQRSGNPDATAAALAPLLVSAVVAGLAGTGSGLTEEQVAQATEAAVRAVFADAAK</sequence>
<protein>
    <recommendedName>
        <fullName evidence="3">CHAP domain-containing protein</fullName>
    </recommendedName>
</protein>
<gene>
    <name evidence="1" type="ORF">E3O65_05485</name>
</gene>
<dbReference type="EMBL" id="SOGJ01000012">
    <property type="protein sequence ID" value="TFC99826.1"/>
    <property type="molecule type" value="Genomic_DNA"/>
</dbReference>
<accession>A0ABY2J808</accession>
<evidence type="ECO:0000313" key="2">
    <source>
        <dbReference type="Proteomes" id="UP000298355"/>
    </source>
</evidence>
<organism evidence="1 2">
    <name type="scientific">Cryobacterium breve</name>
    <dbReference type="NCBI Taxonomy" id="1259258"/>
    <lineage>
        <taxon>Bacteria</taxon>
        <taxon>Bacillati</taxon>
        <taxon>Actinomycetota</taxon>
        <taxon>Actinomycetes</taxon>
        <taxon>Micrococcales</taxon>
        <taxon>Microbacteriaceae</taxon>
        <taxon>Cryobacterium</taxon>
    </lineage>
</organism>
<proteinExistence type="predicted"/>
<evidence type="ECO:0008006" key="3">
    <source>
        <dbReference type="Google" id="ProtNLM"/>
    </source>
</evidence>